<comment type="caution">
    <text evidence="1">The sequence shown here is derived from an EMBL/GenBank/DDBJ whole genome shotgun (WGS) entry which is preliminary data.</text>
</comment>
<dbReference type="SUPFAM" id="SSF54427">
    <property type="entry name" value="NTF2-like"/>
    <property type="match status" value="1"/>
</dbReference>
<reference evidence="1" key="1">
    <citation type="submission" date="2021-01" db="EMBL/GenBank/DDBJ databases">
        <title>Modified the classification status of verrucomicrobia.</title>
        <authorList>
            <person name="Feng X."/>
        </authorList>
    </citation>
    <scope>NUCLEOTIDE SEQUENCE</scope>
    <source>
        <strain evidence="1">KCTC 13126</strain>
    </source>
</reference>
<accession>A0A934RV23</accession>
<gene>
    <name evidence="1" type="ORF">JIN87_08910</name>
</gene>
<keyword evidence="2" id="KW-1185">Reference proteome</keyword>
<dbReference type="GO" id="GO:0030638">
    <property type="term" value="P:polyketide metabolic process"/>
    <property type="evidence" value="ECO:0007669"/>
    <property type="project" value="InterPro"/>
</dbReference>
<dbReference type="InterPro" id="IPR009959">
    <property type="entry name" value="Cyclase_SnoaL-like"/>
</dbReference>
<protein>
    <submittedName>
        <fullName evidence="1">Ester cyclase</fullName>
    </submittedName>
</protein>
<organism evidence="1 2">
    <name type="scientific">Pelagicoccus mobilis</name>
    <dbReference type="NCBI Taxonomy" id="415221"/>
    <lineage>
        <taxon>Bacteria</taxon>
        <taxon>Pseudomonadati</taxon>
        <taxon>Verrucomicrobiota</taxon>
        <taxon>Opitutia</taxon>
        <taxon>Puniceicoccales</taxon>
        <taxon>Pelagicoccaceae</taxon>
        <taxon>Pelagicoccus</taxon>
    </lineage>
</organism>
<evidence type="ECO:0000313" key="1">
    <source>
        <dbReference type="EMBL" id="MBK1876986.1"/>
    </source>
</evidence>
<dbReference type="EMBL" id="JAENIL010000014">
    <property type="protein sequence ID" value="MBK1876986.1"/>
    <property type="molecule type" value="Genomic_DNA"/>
</dbReference>
<dbReference type="Gene3D" id="3.10.450.50">
    <property type="match status" value="1"/>
</dbReference>
<proteinExistence type="predicted"/>
<sequence>MKTGKHLMLDWFERVWRRNDINAIAELMAPDCIVHGLGVPVTGPDEFKGFHHTFIQAFGEPSVDVFEIEEIEDKTIGHATFRATHKSSNQAIEFVFSFSVRWQDGKAIEARNVVDFTSMLAQIGAIAPNTLINALLPNK</sequence>
<name>A0A934RV23_9BACT</name>
<dbReference type="Pfam" id="PF07366">
    <property type="entry name" value="SnoaL"/>
    <property type="match status" value="1"/>
</dbReference>
<dbReference type="InterPro" id="IPR032710">
    <property type="entry name" value="NTF2-like_dom_sf"/>
</dbReference>
<dbReference type="AlphaFoldDB" id="A0A934RV23"/>
<dbReference type="Proteomes" id="UP000617628">
    <property type="component" value="Unassembled WGS sequence"/>
</dbReference>
<evidence type="ECO:0000313" key="2">
    <source>
        <dbReference type="Proteomes" id="UP000617628"/>
    </source>
</evidence>
<dbReference type="RefSeq" id="WP_200355203.1">
    <property type="nucleotide sequence ID" value="NZ_JAENIL010000014.1"/>
</dbReference>